<dbReference type="OrthoDB" id="9778320at2"/>
<keyword evidence="5" id="KW-0624">Polysaccharide degradation</keyword>
<evidence type="ECO:0000256" key="3">
    <source>
        <dbReference type="SAM" id="SignalP"/>
    </source>
</evidence>
<feature type="chain" id="PRO_5038483847" evidence="3">
    <location>
        <begin position="26"/>
        <end position="284"/>
    </location>
</feature>
<dbReference type="GO" id="GO:0045493">
    <property type="term" value="P:xylan catabolic process"/>
    <property type="evidence" value="ECO:0007669"/>
    <property type="project" value="UniProtKB-KW"/>
</dbReference>
<keyword evidence="2 3" id="KW-0732">Signal</keyword>
<sequence length="284" mass="31407">MNLKFKLFLASLCTLVLIIVSFAVKCPAANDYLPGDSLKSNSSKPLVSPAPPSLAVVNQAEPKMTTFPKAGIPVLMYHSIKTLPGNSLGVPVKQFTEEITWLHNKGYHSITTDELYQTLANKAPIPEKPILLTFDDGYSDNYTSAWPILQKSGFRATFFIVTNSVGQGMMSWDQLSDLVKQGNSIGSHTVHHLDLSKLSYNKQENELISSKEALENHLGIKVQALCFPSGKFNKTTLELMAKTGYQLGFTTKQGRVHSGDDLLTLRRERIYGGMPLPSFQKLFP</sequence>
<keyword evidence="5" id="KW-0326">Glycosidase</keyword>
<dbReference type="InterPro" id="IPR002509">
    <property type="entry name" value="NODB_dom"/>
</dbReference>
<keyword evidence="5" id="KW-0858">Xylan degradation</keyword>
<evidence type="ECO:0000259" key="4">
    <source>
        <dbReference type="PROSITE" id="PS51677"/>
    </source>
</evidence>
<dbReference type="STRING" id="646529.Desaci_4220"/>
<dbReference type="HOGENOM" id="CLU_030024_2_0_9"/>
<dbReference type="GO" id="GO:0016810">
    <property type="term" value="F:hydrolase activity, acting on carbon-nitrogen (but not peptide) bonds"/>
    <property type="evidence" value="ECO:0007669"/>
    <property type="project" value="InterPro"/>
</dbReference>
<dbReference type="Proteomes" id="UP000002892">
    <property type="component" value="Chromosome"/>
</dbReference>
<dbReference type="PROSITE" id="PS51677">
    <property type="entry name" value="NODB"/>
    <property type="match status" value="1"/>
</dbReference>
<comment type="subcellular location">
    <subcellularLocation>
        <location evidence="1">Secreted</location>
    </subcellularLocation>
</comment>
<evidence type="ECO:0000313" key="5">
    <source>
        <dbReference type="EMBL" id="AFM43077.1"/>
    </source>
</evidence>
<dbReference type="PANTHER" id="PTHR34216">
    <property type="match status" value="1"/>
</dbReference>
<feature type="signal peptide" evidence="3">
    <location>
        <begin position="1"/>
        <end position="25"/>
    </location>
</feature>
<name>I4DBA3_DESAJ</name>
<reference evidence="5 6" key="1">
    <citation type="journal article" date="2012" name="J. Bacteriol.">
        <title>Complete genome sequences of Desulfosporosinus orientis DSM765T, Desulfosporosinus youngiae DSM17734T, Desulfosporosinus meridiei DSM13257T, and Desulfosporosinus acidiphilus DSM22704T.</title>
        <authorList>
            <person name="Pester M."/>
            <person name="Brambilla E."/>
            <person name="Alazard D."/>
            <person name="Rattei T."/>
            <person name="Weinmaier T."/>
            <person name="Han J."/>
            <person name="Lucas S."/>
            <person name="Lapidus A."/>
            <person name="Cheng J.F."/>
            <person name="Goodwin L."/>
            <person name="Pitluck S."/>
            <person name="Peters L."/>
            <person name="Ovchinnikova G."/>
            <person name="Teshima H."/>
            <person name="Detter J.C."/>
            <person name="Han C.S."/>
            <person name="Tapia R."/>
            <person name="Land M.L."/>
            <person name="Hauser L."/>
            <person name="Kyrpides N.C."/>
            <person name="Ivanova N.N."/>
            <person name="Pagani I."/>
            <person name="Huntmann M."/>
            <person name="Wei C.L."/>
            <person name="Davenport K.W."/>
            <person name="Daligault H."/>
            <person name="Chain P.S."/>
            <person name="Chen A."/>
            <person name="Mavromatis K."/>
            <person name="Markowitz V."/>
            <person name="Szeto E."/>
            <person name="Mikhailova N."/>
            <person name="Pati A."/>
            <person name="Wagner M."/>
            <person name="Woyke T."/>
            <person name="Ollivier B."/>
            <person name="Klenk H.P."/>
            <person name="Spring S."/>
            <person name="Loy A."/>
        </authorList>
    </citation>
    <scope>NUCLEOTIDE SEQUENCE [LARGE SCALE GENOMIC DNA]</scope>
    <source>
        <strain evidence="6">DSM 22704 / JCM 16185 / SJ4</strain>
    </source>
</reference>
<dbReference type="InterPro" id="IPR051398">
    <property type="entry name" value="Polysacch_Deacetylase"/>
</dbReference>
<dbReference type="GO" id="GO:0016798">
    <property type="term" value="F:hydrolase activity, acting on glycosyl bonds"/>
    <property type="evidence" value="ECO:0007669"/>
    <property type="project" value="UniProtKB-KW"/>
</dbReference>
<dbReference type="CDD" id="cd10918">
    <property type="entry name" value="CE4_NodB_like_5s_6s"/>
    <property type="match status" value="1"/>
</dbReference>
<gene>
    <name evidence="5" type="ordered locus">Desaci_4220</name>
</gene>
<dbReference type="PANTHER" id="PTHR34216:SF3">
    <property type="entry name" value="POLY-BETA-1,6-N-ACETYL-D-GLUCOSAMINE N-DEACETYLASE"/>
    <property type="match status" value="1"/>
</dbReference>
<evidence type="ECO:0000313" key="6">
    <source>
        <dbReference type="Proteomes" id="UP000002892"/>
    </source>
</evidence>
<protein>
    <submittedName>
        <fullName evidence="5">Putative xylanase/chitin deacetylase</fullName>
    </submittedName>
</protein>
<keyword evidence="5" id="KW-0119">Carbohydrate metabolism</keyword>
<evidence type="ECO:0000256" key="2">
    <source>
        <dbReference type="ARBA" id="ARBA00022729"/>
    </source>
</evidence>
<dbReference type="Gene3D" id="3.20.20.370">
    <property type="entry name" value="Glycoside hydrolase/deacetylase"/>
    <property type="match status" value="1"/>
</dbReference>
<dbReference type="GO" id="GO:0005576">
    <property type="term" value="C:extracellular region"/>
    <property type="evidence" value="ECO:0007669"/>
    <property type="project" value="UniProtKB-SubCell"/>
</dbReference>
<feature type="domain" description="NodB homology" evidence="4">
    <location>
        <begin position="128"/>
        <end position="284"/>
    </location>
</feature>
<dbReference type="SUPFAM" id="SSF88713">
    <property type="entry name" value="Glycoside hydrolase/deacetylase"/>
    <property type="match status" value="1"/>
</dbReference>
<dbReference type="AlphaFoldDB" id="I4DBA3"/>
<accession>I4DBA3</accession>
<keyword evidence="6" id="KW-1185">Reference proteome</keyword>
<dbReference type="KEGG" id="dai:Desaci_4220"/>
<dbReference type="InterPro" id="IPR011330">
    <property type="entry name" value="Glyco_hydro/deAcase_b/a-brl"/>
</dbReference>
<organism evidence="5 6">
    <name type="scientific">Desulfosporosinus acidiphilus (strain DSM 22704 / JCM 16185 / SJ4)</name>
    <dbReference type="NCBI Taxonomy" id="646529"/>
    <lineage>
        <taxon>Bacteria</taxon>
        <taxon>Bacillati</taxon>
        <taxon>Bacillota</taxon>
        <taxon>Clostridia</taxon>
        <taxon>Eubacteriales</taxon>
        <taxon>Desulfitobacteriaceae</taxon>
        <taxon>Desulfosporosinus</taxon>
    </lineage>
</organism>
<dbReference type="RefSeq" id="WP_014829063.1">
    <property type="nucleotide sequence ID" value="NC_018068.1"/>
</dbReference>
<proteinExistence type="predicted"/>
<dbReference type="eggNOG" id="COG0726">
    <property type="taxonomic scope" value="Bacteria"/>
</dbReference>
<keyword evidence="5" id="KW-0378">Hydrolase</keyword>
<dbReference type="EMBL" id="CP003639">
    <property type="protein sequence ID" value="AFM43077.1"/>
    <property type="molecule type" value="Genomic_DNA"/>
</dbReference>
<evidence type="ECO:0000256" key="1">
    <source>
        <dbReference type="ARBA" id="ARBA00004613"/>
    </source>
</evidence>
<dbReference type="Pfam" id="PF01522">
    <property type="entry name" value="Polysacc_deac_1"/>
    <property type="match status" value="1"/>
</dbReference>